<organism evidence="1 2">
    <name type="scientific">Fusarium decemcellulare</name>
    <dbReference type="NCBI Taxonomy" id="57161"/>
    <lineage>
        <taxon>Eukaryota</taxon>
        <taxon>Fungi</taxon>
        <taxon>Dikarya</taxon>
        <taxon>Ascomycota</taxon>
        <taxon>Pezizomycotina</taxon>
        <taxon>Sordariomycetes</taxon>
        <taxon>Hypocreomycetidae</taxon>
        <taxon>Hypocreales</taxon>
        <taxon>Nectriaceae</taxon>
        <taxon>Fusarium</taxon>
        <taxon>Fusarium decemcellulare species complex</taxon>
    </lineage>
</organism>
<proteinExistence type="predicted"/>
<name>A0ACC1SN71_9HYPO</name>
<evidence type="ECO:0000313" key="1">
    <source>
        <dbReference type="EMBL" id="KAJ3543091.1"/>
    </source>
</evidence>
<keyword evidence="2" id="KW-1185">Reference proteome</keyword>
<dbReference type="Proteomes" id="UP001148629">
    <property type="component" value="Unassembled WGS sequence"/>
</dbReference>
<evidence type="ECO:0000313" key="2">
    <source>
        <dbReference type="Proteomes" id="UP001148629"/>
    </source>
</evidence>
<reference evidence="1" key="1">
    <citation type="submission" date="2022-08" db="EMBL/GenBank/DDBJ databases">
        <title>Genome Sequence of Fusarium decemcellulare.</title>
        <authorList>
            <person name="Buettner E."/>
        </authorList>
    </citation>
    <scope>NUCLEOTIDE SEQUENCE</scope>
    <source>
        <strain evidence="1">Babe19</strain>
    </source>
</reference>
<protein>
    <submittedName>
        <fullName evidence="1">Uncharacterized protein</fullName>
    </submittedName>
</protein>
<gene>
    <name evidence="1" type="ORF">NM208_g3755</name>
</gene>
<accession>A0ACC1SN71</accession>
<dbReference type="EMBL" id="JANRMS010000261">
    <property type="protein sequence ID" value="KAJ3543091.1"/>
    <property type="molecule type" value="Genomic_DNA"/>
</dbReference>
<sequence length="408" mass="45089">MVVSNLCALRGGGVLIMASGHTSKAFQALMPKPSFWKRNMTVRAVQPRVHVLGLGSIGTFAAHSLAEVPSPLTPSVTLLLHRKPLVDQFLNNDSQVTLETREGQVVNHGNYRLEVLQGGQWHSVAPTSHDASSTIQDDIIDHLIVSVKGPQTSSAIKPLKHRLNASSYVLFLQNGTGMIEDVNEHVFTEQETRPNYITGVTSHGVTLNSPFNVTHTGFAATSLGLVPRSGQTTKSTTTTTPYLLEALPLVQRLNAISYSFLDVFQIQLEKLTCNAFCNPLCALNDAKNKFLFTIPETRHALLTEISQVIHALPELRGVPGVSERFSVERLEATVNGILRKTAETTCSMVVDLRRGQKTEIQFINGYWCRRGREVGVPTPINDQLVRQILERQGDAELAREYLQLARRR</sequence>
<comment type="caution">
    <text evidence="1">The sequence shown here is derived from an EMBL/GenBank/DDBJ whole genome shotgun (WGS) entry which is preliminary data.</text>
</comment>